<dbReference type="Proteomes" id="UP000030755">
    <property type="component" value="Unassembled WGS sequence"/>
</dbReference>
<reference evidence="3 5" key="1">
    <citation type="journal article" date="2013" name="Curr. Biol.">
        <title>Shared signatures of parasitism and phylogenomics unite Cryptomycota and microsporidia.</title>
        <authorList>
            <person name="James T.Y."/>
            <person name="Pelin A."/>
            <person name="Bonen L."/>
            <person name="Ahrendt S."/>
            <person name="Sain D."/>
            <person name="Corradi N."/>
            <person name="Stajich J.E."/>
        </authorList>
    </citation>
    <scope>NUCLEOTIDE SEQUENCE [LARGE SCALE GENOMIC DNA]</scope>
    <source>
        <strain evidence="3 5">CSF55</strain>
        <strain evidence="3 5">CSF55</strain>
    </source>
</reference>
<dbReference type="Proteomes" id="UP000281549">
    <property type="component" value="Unassembled WGS sequence"/>
</dbReference>
<sequence>MLVMIFSKLIVFVPLLSFTYAFPQNNEEIQLEEVGESTFNSVKQLLAKHNWNTPKVFNDIQRSEILSQNSKMKSANKNVKTCEQFATNTQTKSSAPSVKNDSDTGNQRILDIKRDASRKVRLPRNKKLMNQSLKQKNIPYDEGFGFNNVQVNNMKDPESTPKVIALPPQNFGDELVTSINHNTGLERIEEDLVVNESRIIKPSVQGIVPSYIEDLNENHESRRDPLHLGVSNNESADSYKKNSWAQDQIILGVSGAVITMALVTVGVKVAINRKIRKTAEKKFEPFII</sequence>
<reference evidence="4" key="3">
    <citation type="submission" date="2018-08" db="EMBL/GenBank/DDBJ databases">
        <title>Leveraging single-cell genomics to expand the Fungal Tree of Life.</title>
        <authorList>
            <consortium name="DOE Joint Genome Institute"/>
            <person name="Ahrendt S.R."/>
            <person name="Quandt C.A."/>
            <person name="Ciobanu D."/>
            <person name="Clum A."/>
            <person name="Salamov A."/>
            <person name="Andreopoulos B."/>
            <person name="Cheng J.-F."/>
            <person name="Woyke T."/>
            <person name="Pelin A."/>
            <person name="Henrissat B."/>
            <person name="Reynolds N."/>
            <person name="Benny G.L."/>
            <person name="Smith M.E."/>
            <person name="James T.Y."/>
            <person name="Grigoriev I.V."/>
        </authorList>
    </citation>
    <scope>NUCLEOTIDE SEQUENCE</scope>
    <source>
        <strain evidence="4">CSF55</strain>
    </source>
</reference>
<keyword evidence="5" id="KW-1185">Reference proteome</keyword>
<reference evidence="6" key="2">
    <citation type="journal article" date="2018" name="Nat. Microbiol.">
        <title>Leveraging single-cell genomics to expand the fungal tree of life.</title>
        <authorList>
            <person name="Ahrendt S.R."/>
            <person name="Quandt C.A."/>
            <person name="Ciobanu D."/>
            <person name="Clum A."/>
            <person name="Salamov A."/>
            <person name="Andreopoulos B."/>
            <person name="Cheng J.F."/>
            <person name="Woyke T."/>
            <person name="Pelin A."/>
            <person name="Henrissat B."/>
            <person name="Reynolds N.K."/>
            <person name="Benny G.L."/>
            <person name="Smith M.E."/>
            <person name="James T.Y."/>
            <person name="Grigoriev I.V."/>
        </authorList>
    </citation>
    <scope>NUCLEOTIDE SEQUENCE [LARGE SCALE GENOMIC DNA]</scope>
    <source>
        <strain evidence="6">CSF55</strain>
    </source>
</reference>
<keyword evidence="1" id="KW-1133">Transmembrane helix</keyword>
<evidence type="ECO:0000313" key="5">
    <source>
        <dbReference type="Proteomes" id="UP000030755"/>
    </source>
</evidence>
<evidence type="ECO:0000256" key="1">
    <source>
        <dbReference type="SAM" id="Phobius"/>
    </source>
</evidence>
<evidence type="ECO:0000313" key="3">
    <source>
        <dbReference type="EMBL" id="EPZ31977.1"/>
    </source>
</evidence>
<dbReference type="HOGENOM" id="CLU_966936_0_0_1"/>
<dbReference type="EMBL" id="ML004914">
    <property type="protein sequence ID" value="RKP22020.1"/>
    <property type="molecule type" value="Genomic_DNA"/>
</dbReference>
<gene>
    <name evidence="3" type="ORF">O9G_004168</name>
    <name evidence="4" type="ORF">ROZALSC1DRAFT_26604</name>
</gene>
<evidence type="ECO:0000256" key="2">
    <source>
        <dbReference type="SAM" id="SignalP"/>
    </source>
</evidence>
<keyword evidence="2" id="KW-0732">Signal</keyword>
<evidence type="ECO:0000313" key="6">
    <source>
        <dbReference type="Proteomes" id="UP000281549"/>
    </source>
</evidence>
<organism evidence="3 5">
    <name type="scientific">Rozella allomycis (strain CSF55)</name>
    <dbReference type="NCBI Taxonomy" id="988480"/>
    <lineage>
        <taxon>Eukaryota</taxon>
        <taxon>Fungi</taxon>
        <taxon>Fungi incertae sedis</taxon>
        <taxon>Cryptomycota</taxon>
        <taxon>Cryptomycota incertae sedis</taxon>
        <taxon>Rozella</taxon>
    </lineage>
</organism>
<evidence type="ECO:0000313" key="4">
    <source>
        <dbReference type="EMBL" id="RKP22020.1"/>
    </source>
</evidence>
<keyword evidence="1" id="KW-0472">Membrane</keyword>
<protein>
    <submittedName>
        <fullName evidence="3">Uncharacterized protein</fullName>
    </submittedName>
</protein>
<dbReference type="AlphaFoldDB" id="A0A075ATV0"/>
<dbReference type="EMBL" id="KE561199">
    <property type="protein sequence ID" value="EPZ31977.1"/>
    <property type="molecule type" value="Genomic_DNA"/>
</dbReference>
<feature type="transmembrane region" description="Helical" evidence="1">
    <location>
        <begin position="249"/>
        <end position="271"/>
    </location>
</feature>
<feature type="chain" id="PRO_5040560477" evidence="2">
    <location>
        <begin position="22"/>
        <end position="288"/>
    </location>
</feature>
<accession>A0A075ATV0</accession>
<proteinExistence type="predicted"/>
<name>A0A075ATV0_ROZAC</name>
<keyword evidence="1" id="KW-0812">Transmembrane</keyword>
<feature type="signal peptide" evidence="2">
    <location>
        <begin position="1"/>
        <end position="21"/>
    </location>
</feature>